<evidence type="ECO:0008006" key="4">
    <source>
        <dbReference type="Google" id="ProtNLM"/>
    </source>
</evidence>
<dbReference type="Proteomes" id="UP001275084">
    <property type="component" value="Unassembled WGS sequence"/>
</dbReference>
<name>A0AAJ0MJA0_9PEZI</name>
<sequence>MVSRAILTLLALTGGATAAVIPATLPPSRARQNATLIPSFNVTDFTASALVLSHRDFYHFDVTFCEDHAPVHCEALGTTLSEELSSIPQTRCGDNSEVSFKWTRYVDGTSDLLIMREVVAAGAGEGRVITDEALYTVPSNDTPRLGSGKLQHMVYAGPENFSVPAFRFEVLRDEPHA</sequence>
<keyword evidence="3" id="KW-1185">Reference proteome</keyword>
<reference evidence="2" key="2">
    <citation type="submission" date="2023-06" db="EMBL/GenBank/DDBJ databases">
        <authorList>
            <consortium name="Lawrence Berkeley National Laboratory"/>
            <person name="Haridas S."/>
            <person name="Hensen N."/>
            <person name="Bonometti L."/>
            <person name="Westerberg I."/>
            <person name="Brannstrom I.O."/>
            <person name="Guillou S."/>
            <person name="Cros-Aarteil S."/>
            <person name="Calhoun S."/>
            <person name="Kuo A."/>
            <person name="Mondo S."/>
            <person name="Pangilinan J."/>
            <person name="Riley R."/>
            <person name="Labutti K."/>
            <person name="Andreopoulos B."/>
            <person name="Lipzen A."/>
            <person name="Chen C."/>
            <person name="Yanf M."/>
            <person name="Daum C."/>
            <person name="Ng V."/>
            <person name="Clum A."/>
            <person name="Steindorff A."/>
            <person name="Ohm R."/>
            <person name="Martin F."/>
            <person name="Silar P."/>
            <person name="Natvig D."/>
            <person name="Lalanne C."/>
            <person name="Gautier V."/>
            <person name="Ament-Velasquez S.L."/>
            <person name="Kruys A."/>
            <person name="Hutchinson M.I."/>
            <person name="Powell A.J."/>
            <person name="Barry K."/>
            <person name="Miller A.N."/>
            <person name="Grigoriev I.V."/>
            <person name="Debuchy R."/>
            <person name="Gladieux P."/>
            <person name="Thoren M.H."/>
            <person name="Johannesson H."/>
        </authorList>
    </citation>
    <scope>NUCLEOTIDE SEQUENCE</scope>
    <source>
        <strain evidence="2">CBS 955.72</strain>
    </source>
</reference>
<accession>A0AAJ0MJA0</accession>
<dbReference type="AlphaFoldDB" id="A0AAJ0MJA0"/>
<dbReference type="EMBL" id="JAUIQD010000001">
    <property type="protein sequence ID" value="KAK3362268.1"/>
    <property type="molecule type" value="Genomic_DNA"/>
</dbReference>
<feature type="chain" id="PRO_5042531372" description="AA1-like domain-containing protein" evidence="1">
    <location>
        <begin position="19"/>
        <end position="177"/>
    </location>
</feature>
<gene>
    <name evidence="2" type="ORF">B0T25DRAFT_1819</name>
</gene>
<feature type="signal peptide" evidence="1">
    <location>
        <begin position="1"/>
        <end position="18"/>
    </location>
</feature>
<proteinExistence type="predicted"/>
<keyword evidence="1" id="KW-0732">Signal</keyword>
<organism evidence="2 3">
    <name type="scientific">Lasiosphaeria hispida</name>
    <dbReference type="NCBI Taxonomy" id="260671"/>
    <lineage>
        <taxon>Eukaryota</taxon>
        <taxon>Fungi</taxon>
        <taxon>Dikarya</taxon>
        <taxon>Ascomycota</taxon>
        <taxon>Pezizomycotina</taxon>
        <taxon>Sordariomycetes</taxon>
        <taxon>Sordariomycetidae</taxon>
        <taxon>Sordariales</taxon>
        <taxon>Lasiosphaeriaceae</taxon>
        <taxon>Lasiosphaeria</taxon>
    </lineage>
</organism>
<evidence type="ECO:0000256" key="1">
    <source>
        <dbReference type="SAM" id="SignalP"/>
    </source>
</evidence>
<evidence type="ECO:0000313" key="2">
    <source>
        <dbReference type="EMBL" id="KAK3362268.1"/>
    </source>
</evidence>
<protein>
    <recommendedName>
        <fullName evidence="4">AA1-like domain-containing protein</fullName>
    </recommendedName>
</protein>
<evidence type="ECO:0000313" key="3">
    <source>
        <dbReference type="Proteomes" id="UP001275084"/>
    </source>
</evidence>
<reference evidence="2" key="1">
    <citation type="journal article" date="2023" name="Mol. Phylogenet. Evol.">
        <title>Genome-scale phylogeny and comparative genomics of the fungal order Sordariales.</title>
        <authorList>
            <person name="Hensen N."/>
            <person name="Bonometti L."/>
            <person name="Westerberg I."/>
            <person name="Brannstrom I.O."/>
            <person name="Guillou S."/>
            <person name="Cros-Aarteil S."/>
            <person name="Calhoun S."/>
            <person name="Haridas S."/>
            <person name="Kuo A."/>
            <person name="Mondo S."/>
            <person name="Pangilinan J."/>
            <person name="Riley R."/>
            <person name="LaButti K."/>
            <person name="Andreopoulos B."/>
            <person name="Lipzen A."/>
            <person name="Chen C."/>
            <person name="Yan M."/>
            <person name="Daum C."/>
            <person name="Ng V."/>
            <person name="Clum A."/>
            <person name="Steindorff A."/>
            <person name="Ohm R.A."/>
            <person name="Martin F."/>
            <person name="Silar P."/>
            <person name="Natvig D.O."/>
            <person name="Lalanne C."/>
            <person name="Gautier V."/>
            <person name="Ament-Velasquez S.L."/>
            <person name="Kruys A."/>
            <person name="Hutchinson M.I."/>
            <person name="Powell A.J."/>
            <person name="Barry K."/>
            <person name="Miller A.N."/>
            <person name="Grigoriev I.V."/>
            <person name="Debuchy R."/>
            <person name="Gladieux P."/>
            <person name="Hiltunen Thoren M."/>
            <person name="Johannesson H."/>
        </authorList>
    </citation>
    <scope>NUCLEOTIDE SEQUENCE</scope>
    <source>
        <strain evidence="2">CBS 955.72</strain>
    </source>
</reference>
<comment type="caution">
    <text evidence="2">The sequence shown here is derived from an EMBL/GenBank/DDBJ whole genome shotgun (WGS) entry which is preliminary data.</text>
</comment>